<feature type="signal peptide" evidence="1">
    <location>
        <begin position="1"/>
        <end position="20"/>
    </location>
</feature>
<dbReference type="FunCoup" id="F1A3B6">
    <property type="interactions" value="937"/>
</dbReference>
<feature type="chain" id="PRO_5003263053" evidence="1">
    <location>
        <begin position="21"/>
        <end position="158"/>
    </location>
</feature>
<dbReference type="Proteomes" id="UP000001064">
    <property type="component" value="Unassembled WGS sequence"/>
</dbReference>
<dbReference type="RefSeq" id="XP_003294163.1">
    <property type="nucleotide sequence ID" value="XM_003294115.1"/>
</dbReference>
<dbReference type="VEuPathDB" id="AmoebaDB:DICPUDRAFT_159113"/>
<dbReference type="AlphaFoldDB" id="F1A3B6"/>
<dbReference type="GeneID" id="10506159"/>
<keyword evidence="1" id="KW-0732">Signal</keyword>
<evidence type="ECO:0000256" key="1">
    <source>
        <dbReference type="SAM" id="SignalP"/>
    </source>
</evidence>
<evidence type="ECO:0000313" key="2">
    <source>
        <dbReference type="EMBL" id="EGC29315.1"/>
    </source>
</evidence>
<accession>F1A3B6</accession>
<protein>
    <submittedName>
        <fullName evidence="2">Uncharacterized protein</fullName>
    </submittedName>
</protein>
<dbReference type="EMBL" id="GL871450">
    <property type="protein sequence ID" value="EGC29315.1"/>
    <property type="molecule type" value="Genomic_DNA"/>
</dbReference>
<name>F1A3B6_DICPU</name>
<dbReference type="KEGG" id="dpp:DICPUDRAFT_159113"/>
<sequence>MKYKVLFFFIIIIFLNQVSTVFCKLPKEQCNSFKKLNKKFNKLSVINDGLEETTTYQKLKINSLMFNTLYRKYCSKHPDEPLLEEMEGNDCLILKKIIEDFLIEQKEIENTKKSFTDNYVKVNNENYKKITYNVKHYYKEIKNFEHALLEFSQEVCNI</sequence>
<keyword evidence="3" id="KW-1185">Reference proteome</keyword>
<gene>
    <name evidence="2" type="ORF">DICPUDRAFT_159113</name>
</gene>
<evidence type="ECO:0000313" key="3">
    <source>
        <dbReference type="Proteomes" id="UP000001064"/>
    </source>
</evidence>
<dbReference type="InParanoid" id="F1A3B6"/>
<reference evidence="3" key="1">
    <citation type="journal article" date="2011" name="Genome Biol.">
        <title>Comparative genomics of the social amoebae Dictyostelium discoideum and Dictyostelium purpureum.</title>
        <authorList>
            <consortium name="US DOE Joint Genome Institute (JGI-PGF)"/>
            <person name="Sucgang R."/>
            <person name="Kuo A."/>
            <person name="Tian X."/>
            <person name="Salerno W."/>
            <person name="Parikh A."/>
            <person name="Feasley C.L."/>
            <person name="Dalin E."/>
            <person name="Tu H."/>
            <person name="Huang E."/>
            <person name="Barry K."/>
            <person name="Lindquist E."/>
            <person name="Shapiro H."/>
            <person name="Bruce D."/>
            <person name="Schmutz J."/>
            <person name="Salamov A."/>
            <person name="Fey P."/>
            <person name="Gaudet P."/>
            <person name="Anjard C."/>
            <person name="Babu M.M."/>
            <person name="Basu S."/>
            <person name="Bushmanova Y."/>
            <person name="van der Wel H."/>
            <person name="Katoh-Kurasawa M."/>
            <person name="Dinh C."/>
            <person name="Coutinho P.M."/>
            <person name="Saito T."/>
            <person name="Elias M."/>
            <person name="Schaap P."/>
            <person name="Kay R.R."/>
            <person name="Henrissat B."/>
            <person name="Eichinger L."/>
            <person name="Rivero F."/>
            <person name="Putnam N.H."/>
            <person name="West C.M."/>
            <person name="Loomis W.F."/>
            <person name="Chisholm R.L."/>
            <person name="Shaulsky G."/>
            <person name="Strassmann J.E."/>
            <person name="Queller D.C."/>
            <person name="Kuspa A."/>
            <person name="Grigoriev I.V."/>
        </authorList>
    </citation>
    <scope>NUCLEOTIDE SEQUENCE [LARGE SCALE GENOMIC DNA]</scope>
    <source>
        <strain evidence="3">QSDP1</strain>
    </source>
</reference>
<proteinExistence type="predicted"/>
<organism evidence="2 3">
    <name type="scientific">Dictyostelium purpureum</name>
    <name type="common">Slime mold</name>
    <dbReference type="NCBI Taxonomy" id="5786"/>
    <lineage>
        <taxon>Eukaryota</taxon>
        <taxon>Amoebozoa</taxon>
        <taxon>Evosea</taxon>
        <taxon>Eumycetozoa</taxon>
        <taxon>Dictyostelia</taxon>
        <taxon>Dictyosteliales</taxon>
        <taxon>Dictyosteliaceae</taxon>
        <taxon>Dictyostelium</taxon>
    </lineage>
</organism>